<dbReference type="Pfam" id="PF01266">
    <property type="entry name" value="DAO"/>
    <property type="match status" value="1"/>
</dbReference>
<dbReference type="RefSeq" id="WP_090184199.1">
    <property type="nucleotide sequence ID" value="NZ_LT629705.1"/>
</dbReference>
<protein>
    <submittedName>
        <fullName evidence="3">Glycine/D-amino acid oxidase</fullName>
    </submittedName>
</protein>
<organism evidence="3 4">
    <name type="scientific">Pseudomonas arsenicoxydans</name>
    <dbReference type="NCBI Taxonomy" id="702115"/>
    <lineage>
        <taxon>Bacteria</taxon>
        <taxon>Pseudomonadati</taxon>
        <taxon>Pseudomonadota</taxon>
        <taxon>Gammaproteobacteria</taxon>
        <taxon>Pseudomonadales</taxon>
        <taxon>Pseudomonadaceae</taxon>
        <taxon>Pseudomonas</taxon>
    </lineage>
</organism>
<keyword evidence="1" id="KW-0560">Oxidoreductase</keyword>
<evidence type="ECO:0000256" key="1">
    <source>
        <dbReference type="ARBA" id="ARBA00023002"/>
    </source>
</evidence>
<evidence type="ECO:0000313" key="3">
    <source>
        <dbReference type="EMBL" id="SDP02073.1"/>
    </source>
</evidence>
<feature type="domain" description="FAD dependent oxidoreductase" evidence="2">
    <location>
        <begin position="31"/>
        <end position="393"/>
    </location>
</feature>
<dbReference type="OrthoDB" id="311718at2"/>
<evidence type="ECO:0000313" key="4">
    <source>
        <dbReference type="Proteomes" id="UP000198827"/>
    </source>
</evidence>
<dbReference type="Gene3D" id="3.30.9.10">
    <property type="entry name" value="D-Amino Acid Oxidase, subunit A, domain 2"/>
    <property type="match status" value="1"/>
</dbReference>
<dbReference type="SUPFAM" id="SSF51905">
    <property type="entry name" value="FAD/NAD(P)-binding domain"/>
    <property type="match status" value="1"/>
</dbReference>
<dbReference type="PANTHER" id="PTHR13847:SF285">
    <property type="entry name" value="FAD DEPENDENT OXIDOREDUCTASE DOMAIN-CONTAINING PROTEIN"/>
    <property type="match status" value="1"/>
</dbReference>
<sequence length="468" mass="52251">MSAWRTISLWMDQLDEPLLARPALERDLDVDVAIIGAGYTGLWTAYYLKRLAPSLDIAIVEAQTAGFGASGRNGGWLMGNLLGEDRLLAGLPPEQRRASFDLLHEIPDEVEIVLEREGIDCDYLKGGVLYCAARYPEQEASLRHYLDKLYSQGLTESDYRWLSPEQLAQQIRVAKPYGGIYAPHVATIHPAKLVRGLARTVERMGVKIYENSAVTQWQSGSLRTDKAQVRSRWIVPAVEGYATTLPPLGRYQLPVQSLMVATEPLSAATWDEIGLSRGQAFSESSRQVTYGQRTADNRLVFGARGGYQFAGKLRHDFDLTTREVELRRYLFSELFPQLRNVRITHAWGGNLGMSRHFKPHMLCDHASGIALSGGYGGEGVGASNLGGRTLADLILQRDTELVRQPWVMSQGGLDTLRTWEPEPCRWLGYNAIIRSFVHEDQTLANPATAPWRRKLASKVAGFMEGFMQ</sequence>
<reference evidence="3 4" key="1">
    <citation type="submission" date="2016-10" db="EMBL/GenBank/DDBJ databases">
        <authorList>
            <person name="de Groot N.N."/>
        </authorList>
    </citation>
    <scope>NUCLEOTIDE SEQUENCE [LARGE SCALE GENOMIC DNA]</scope>
    <source>
        <strain evidence="3 4">CECT 7543</strain>
    </source>
</reference>
<proteinExistence type="predicted"/>
<accession>A0A1H0PAL7</accession>
<dbReference type="AlphaFoldDB" id="A0A1H0PAL7"/>
<dbReference type="GO" id="GO:0016491">
    <property type="term" value="F:oxidoreductase activity"/>
    <property type="evidence" value="ECO:0007669"/>
    <property type="project" value="UniProtKB-KW"/>
</dbReference>
<dbReference type="Proteomes" id="UP000198827">
    <property type="component" value="Chromosome I"/>
</dbReference>
<dbReference type="Gene3D" id="3.50.50.60">
    <property type="entry name" value="FAD/NAD(P)-binding domain"/>
    <property type="match status" value="1"/>
</dbReference>
<dbReference type="InterPro" id="IPR036188">
    <property type="entry name" value="FAD/NAD-bd_sf"/>
</dbReference>
<name>A0A1H0PAL7_9PSED</name>
<evidence type="ECO:0000259" key="2">
    <source>
        <dbReference type="Pfam" id="PF01266"/>
    </source>
</evidence>
<dbReference type="InterPro" id="IPR006076">
    <property type="entry name" value="FAD-dep_OxRdtase"/>
</dbReference>
<dbReference type="EMBL" id="LT629705">
    <property type="protein sequence ID" value="SDP02073.1"/>
    <property type="molecule type" value="Genomic_DNA"/>
</dbReference>
<gene>
    <name evidence="3" type="ORF">SAMN04489798_4480</name>
</gene>
<dbReference type="PANTHER" id="PTHR13847">
    <property type="entry name" value="SARCOSINE DEHYDROGENASE-RELATED"/>
    <property type="match status" value="1"/>
</dbReference>
<dbReference type="GO" id="GO:0005737">
    <property type="term" value="C:cytoplasm"/>
    <property type="evidence" value="ECO:0007669"/>
    <property type="project" value="TreeGrafter"/>
</dbReference>